<dbReference type="NCBIfam" id="TIGR00707">
    <property type="entry name" value="argD"/>
    <property type="match status" value="1"/>
</dbReference>
<evidence type="ECO:0000256" key="2">
    <source>
        <dbReference type="ARBA" id="ARBA00022605"/>
    </source>
</evidence>
<name>A0A4V3D604_9BACI</name>
<comment type="caution">
    <text evidence="6">The sequence shown here is derived from an EMBL/GenBank/DDBJ whole genome shotgun (WGS) entry which is preliminary data.</text>
</comment>
<dbReference type="NCBIfam" id="NF002797">
    <property type="entry name" value="PRK02936.1"/>
    <property type="match status" value="1"/>
</dbReference>
<dbReference type="GO" id="GO:0003992">
    <property type="term" value="F:N2-acetyl-L-ornithine:2-oxoglutarate 5-aminotransferase activity"/>
    <property type="evidence" value="ECO:0007669"/>
    <property type="project" value="UniProtKB-UniRule"/>
</dbReference>
<comment type="catalytic activity">
    <reaction evidence="5">
        <text>N(2)-acetyl-L-ornithine + 2-oxoglutarate = N-acetyl-L-glutamate 5-semialdehyde + L-glutamate</text>
        <dbReference type="Rhea" id="RHEA:18049"/>
        <dbReference type="ChEBI" id="CHEBI:16810"/>
        <dbReference type="ChEBI" id="CHEBI:29123"/>
        <dbReference type="ChEBI" id="CHEBI:29985"/>
        <dbReference type="ChEBI" id="CHEBI:57805"/>
        <dbReference type="EC" id="2.6.1.11"/>
    </reaction>
</comment>
<dbReference type="InterPro" id="IPR049704">
    <property type="entry name" value="Aminotrans_3_PPA_site"/>
</dbReference>
<accession>A0A4V3D604</accession>
<dbReference type="PIRSF" id="PIRSF000521">
    <property type="entry name" value="Transaminase_4ab_Lys_Orn"/>
    <property type="match status" value="1"/>
</dbReference>
<feature type="binding site" evidence="5">
    <location>
        <position position="125"/>
    </location>
    <ligand>
        <name>N(2)-acetyl-L-ornithine</name>
        <dbReference type="ChEBI" id="CHEBI:57805"/>
    </ligand>
</feature>
<dbReference type="EMBL" id="SNYJ01000002">
    <property type="protein sequence ID" value="TDQ42107.1"/>
    <property type="molecule type" value="Genomic_DNA"/>
</dbReference>
<gene>
    <name evidence="5" type="primary">argD</name>
    <name evidence="6" type="ORF">EV213_102137</name>
</gene>
<feature type="binding site" evidence="5">
    <location>
        <position position="265"/>
    </location>
    <ligand>
        <name>pyridoxal 5'-phosphate</name>
        <dbReference type="ChEBI" id="CHEBI:597326"/>
    </ligand>
</feature>
<dbReference type="GO" id="GO:0005737">
    <property type="term" value="C:cytoplasm"/>
    <property type="evidence" value="ECO:0007669"/>
    <property type="project" value="UniProtKB-SubCell"/>
</dbReference>
<keyword evidence="2 5" id="KW-0028">Amino-acid biosynthesis</keyword>
<comment type="miscellaneous">
    <text evidence="5">May also have succinyldiaminopimelate aminotransferase activity, thus carrying out the corresponding step in lysine biosynthesis.</text>
</comment>
<keyword evidence="3 5" id="KW-0808">Transferase</keyword>
<dbReference type="Proteomes" id="UP000295632">
    <property type="component" value="Unassembled WGS sequence"/>
</dbReference>
<dbReference type="UniPathway" id="UPA00068">
    <property type="reaction ID" value="UER00109"/>
</dbReference>
<evidence type="ECO:0000313" key="6">
    <source>
        <dbReference type="EMBL" id="TDQ42107.1"/>
    </source>
</evidence>
<dbReference type="GO" id="GO:0006526">
    <property type="term" value="P:L-arginine biosynthetic process"/>
    <property type="evidence" value="ECO:0007669"/>
    <property type="project" value="UniProtKB-UniRule"/>
</dbReference>
<dbReference type="CDD" id="cd00610">
    <property type="entry name" value="OAT_like"/>
    <property type="match status" value="1"/>
</dbReference>
<protein>
    <recommendedName>
        <fullName evidence="5">Acetylornithine aminotransferase</fullName>
        <shortName evidence="5">ACOAT</shortName>
        <ecNumber evidence="5">2.6.1.11</ecNumber>
    </recommendedName>
</protein>
<proteinExistence type="inferred from homology"/>
<dbReference type="HAMAP" id="MF_01107">
    <property type="entry name" value="ArgD_aminotrans_3"/>
    <property type="match status" value="1"/>
</dbReference>
<evidence type="ECO:0000256" key="3">
    <source>
        <dbReference type="ARBA" id="ARBA00022679"/>
    </source>
</evidence>
<sequence length="389" mass="41790">MSYLFSTYGKWEIEFESARGVKVTDTNGHSYIDLTSGLGVVNLGHCHPKVTSAVQHQLEKYWHTSNLFQSSLQEQVAKQLTEQTNLDLAFFCNSGAEAIEGALKLARKFTGRSKVVTLQKSFHGRTFGAMAATGQDKIKQGYGDMLPEFVHVPLNDGNALEKAVDTETAAVLIEVIQGESGIHQADKAFLQQIQTVCEANGALFIIDEIQTGIGRTGKLFAYQHDELDPDIITVAKGLSNGLPVGAILGKSELAQAFTPGSHGTTFGGNPVSMAAAHAVLKEINQPAFLQEVQQKGDMILSKLHDGLKDMSIVKEIRGKGLMIGIELTIPAAPILLELQTKGVLAVSAGENVVRLLPPLVISNEDLSAALDVLIQTVEETHVHSTAPTS</sequence>
<comment type="similarity">
    <text evidence="5">Belongs to the class-III pyridoxal-phosphate-dependent aminotransferase family. ArgD subfamily.</text>
</comment>
<comment type="pathway">
    <text evidence="5">Amino-acid biosynthesis; L-arginine biosynthesis; N(2)-acetyl-L-ornithine from L-glutamate: step 4/4.</text>
</comment>
<feature type="binding site" evidence="5">
    <location>
        <begin position="95"/>
        <end position="96"/>
    </location>
    <ligand>
        <name>pyridoxal 5'-phosphate</name>
        <dbReference type="ChEBI" id="CHEBI:597326"/>
    </ligand>
</feature>
<evidence type="ECO:0000256" key="4">
    <source>
        <dbReference type="ARBA" id="ARBA00022898"/>
    </source>
</evidence>
<dbReference type="FunFam" id="3.40.640.10:FF:000004">
    <property type="entry name" value="Acetylornithine aminotransferase"/>
    <property type="match status" value="1"/>
</dbReference>
<dbReference type="InterPro" id="IPR015422">
    <property type="entry name" value="PyrdxlP-dep_Trfase_small"/>
</dbReference>
<dbReference type="SUPFAM" id="SSF53383">
    <property type="entry name" value="PLP-dependent transferases"/>
    <property type="match status" value="1"/>
</dbReference>
<dbReference type="AlphaFoldDB" id="A0A4V3D604"/>
<comment type="cofactor">
    <cofactor evidence="5">
        <name>pyridoxal 5'-phosphate</name>
        <dbReference type="ChEBI" id="CHEBI:597326"/>
    </cofactor>
    <text evidence="5">Binds 1 pyridoxal phosphate per subunit.</text>
</comment>
<dbReference type="Gene3D" id="3.90.1150.10">
    <property type="entry name" value="Aspartate Aminotransferase, domain 1"/>
    <property type="match status" value="1"/>
</dbReference>
<feature type="binding site" evidence="5">
    <location>
        <position position="122"/>
    </location>
    <ligand>
        <name>pyridoxal 5'-phosphate</name>
        <dbReference type="ChEBI" id="CHEBI:597326"/>
    </ligand>
</feature>
<feature type="binding site" evidence="5">
    <location>
        <position position="264"/>
    </location>
    <ligand>
        <name>N(2)-acetyl-L-ornithine</name>
        <dbReference type="ChEBI" id="CHEBI:57805"/>
    </ligand>
</feature>
<keyword evidence="1 5" id="KW-0032">Aminotransferase</keyword>
<dbReference type="InterPro" id="IPR004636">
    <property type="entry name" value="AcOrn/SuccOrn_fam"/>
</dbReference>
<keyword evidence="5" id="KW-0055">Arginine biosynthesis</keyword>
<organism evidence="6 7">
    <name type="scientific">Aureibacillus halotolerans</name>
    <dbReference type="NCBI Taxonomy" id="1508390"/>
    <lineage>
        <taxon>Bacteria</taxon>
        <taxon>Bacillati</taxon>
        <taxon>Bacillota</taxon>
        <taxon>Bacilli</taxon>
        <taxon>Bacillales</taxon>
        <taxon>Bacillaceae</taxon>
        <taxon>Aureibacillus</taxon>
    </lineage>
</organism>
<comment type="subcellular location">
    <subcellularLocation>
        <location evidence="5">Cytoplasm</location>
    </subcellularLocation>
</comment>
<dbReference type="InterPro" id="IPR005814">
    <property type="entry name" value="Aminotrans_3"/>
</dbReference>
<dbReference type="OrthoDB" id="9807885at2"/>
<comment type="subunit">
    <text evidence="5">Homodimer.</text>
</comment>
<dbReference type="NCBIfam" id="NF002325">
    <property type="entry name" value="PRK01278.1"/>
    <property type="match status" value="1"/>
</dbReference>
<dbReference type="Gene3D" id="3.40.640.10">
    <property type="entry name" value="Type I PLP-dependent aspartate aminotransferase-like (Major domain)"/>
    <property type="match status" value="1"/>
</dbReference>
<dbReference type="PANTHER" id="PTHR11986">
    <property type="entry name" value="AMINOTRANSFERASE CLASS III"/>
    <property type="match status" value="1"/>
</dbReference>
<reference evidence="6 7" key="1">
    <citation type="submission" date="2019-03" db="EMBL/GenBank/DDBJ databases">
        <title>Genomic Encyclopedia of Type Strains, Phase IV (KMG-IV): sequencing the most valuable type-strain genomes for metagenomic binning, comparative biology and taxonomic classification.</title>
        <authorList>
            <person name="Goeker M."/>
        </authorList>
    </citation>
    <scope>NUCLEOTIDE SEQUENCE [LARGE SCALE GENOMIC DNA]</scope>
    <source>
        <strain evidence="6 7">DSM 28697</strain>
    </source>
</reference>
<dbReference type="InterPro" id="IPR015424">
    <property type="entry name" value="PyrdxlP-dep_Trfase"/>
</dbReference>
<dbReference type="PANTHER" id="PTHR11986:SF79">
    <property type="entry name" value="ACETYLORNITHINE AMINOTRANSFERASE, MITOCHONDRIAL"/>
    <property type="match status" value="1"/>
</dbReference>
<dbReference type="InterPro" id="IPR050103">
    <property type="entry name" value="Class-III_PLP-dep_AT"/>
</dbReference>
<feature type="modified residue" description="N6-(pyridoxal phosphate)lysine" evidence="5">
    <location>
        <position position="236"/>
    </location>
</feature>
<dbReference type="Pfam" id="PF00202">
    <property type="entry name" value="Aminotran_3"/>
    <property type="match status" value="1"/>
</dbReference>
<dbReference type="EC" id="2.6.1.11" evidence="5"/>
<keyword evidence="7" id="KW-1185">Reference proteome</keyword>
<dbReference type="InterPro" id="IPR015421">
    <property type="entry name" value="PyrdxlP-dep_Trfase_major"/>
</dbReference>
<keyword evidence="4 5" id="KW-0663">Pyridoxal phosphate</keyword>
<feature type="binding site" evidence="5">
    <location>
        <begin position="207"/>
        <end position="210"/>
    </location>
    <ligand>
        <name>pyridoxal 5'-phosphate</name>
        <dbReference type="ChEBI" id="CHEBI:597326"/>
    </ligand>
</feature>
<dbReference type="PROSITE" id="PS00600">
    <property type="entry name" value="AA_TRANSFER_CLASS_3"/>
    <property type="match status" value="1"/>
</dbReference>
<dbReference type="RefSeq" id="WP_133578998.1">
    <property type="nucleotide sequence ID" value="NZ_SNYJ01000002.1"/>
</dbReference>
<keyword evidence="5" id="KW-0963">Cytoplasm</keyword>
<evidence type="ECO:0000256" key="5">
    <source>
        <dbReference type="HAMAP-Rule" id="MF_01107"/>
    </source>
</evidence>
<dbReference type="GO" id="GO:0030170">
    <property type="term" value="F:pyridoxal phosphate binding"/>
    <property type="evidence" value="ECO:0007669"/>
    <property type="project" value="InterPro"/>
</dbReference>
<evidence type="ECO:0000256" key="1">
    <source>
        <dbReference type="ARBA" id="ARBA00022576"/>
    </source>
</evidence>
<dbReference type="GO" id="GO:0042802">
    <property type="term" value="F:identical protein binding"/>
    <property type="evidence" value="ECO:0007669"/>
    <property type="project" value="TreeGrafter"/>
</dbReference>
<evidence type="ECO:0000313" key="7">
    <source>
        <dbReference type="Proteomes" id="UP000295632"/>
    </source>
</evidence>